<name>A0A084SZ98_9BACT</name>
<organism evidence="1 2">
    <name type="scientific">Archangium violaceum Cb vi76</name>
    <dbReference type="NCBI Taxonomy" id="1406225"/>
    <lineage>
        <taxon>Bacteria</taxon>
        <taxon>Pseudomonadati</taxon>
        <taxon>Myxococcota</taxon>
        <taxon>Myxococcia</taxon>
        <taxon>Myxococcales</taxon>
        <taxon>Cystobacterineae</taxon>
        <taxon>Archangiaceae</taxon>
        <taxon>Archangium</taxon>
    </lineage>
</organism>
<sequence length="196" mass="22085">MPSQPAIRGFVCRVLLDGARALPAEPRHRVLSRVPEQTLALFESAPRMGWIPIEESMKLTEPLHAVLGTPGFRQFLSTQADRIAAYPLLQTFFDGAVRLLGLTPQALLKWSTYAWEQAFRDCGRLVYQPLGASDEGRRVEMRLEDVPPVLLVEGTFAQALAGAFEMFLLRCDRKGRVELQHVGSRATRFVYDVSWE</sequence>
<dbReference type="RefSeq" id="WP_043391099.1">
    <property type="nucleotide sequence ID" value="NZ_JPMI01000038.1"/>
</dbReference>
<protein>
    <submittedName>
        <fullName evidence="1">Uncharacterized protein</fullName>
    </submittedName>
</protein>
<reference evidence="1 2" key="1">
    <citation type="submission" date="2014-07" db="EMBL/GenBank/DDBJ databases">
        <title>Draft Genome Sequence of Gephyronic Acid Producer, Cystobacter violaceus Strain Cb vi76.</title>
        <authorList>
            <person name="Stevens D.C."/>
            <person name="Young J."/>
            <person name="Carmichael R."/>
            <person name="Tan J."/>
            <person name="Taylor R.E."/>
        </authorList>
    </citation>
    <scope>NUCLEOTIDE SEQUENCE [LARGE SCALE GENOMIC DNA]</scope>
    <source>
        <strain evidence="1 2">Cb vi76</strain>
    </source>
</reference>
<dbReference type="Proteomes" id="UP000028547">
    <property type="component" value="Unassembled WGS sequence"/>
</dbReference>
<comment type="caution">
    <text evidence="1">The sequence shown here is derived from an EMBL/GenBank/DDBJ whole genome shotgun (WGS) entry which is preliminary data.</text>
</comment>
<dbReference type="AlphaFoldDB" id="A0A084SZ98"/>
<evidence type="ECO:0000313" key="2">
    <source>
        <dbReference type="Proteomes" id="UP000028547"/>
    </source>
</evidence>
<proteinExistence type="predicted"/>
<dbReference type="EMBL" id="JPMI01000038">
    <property type="protein sequence ID" value="KFA93783.1"/>
    <property type="molecule type" value="Genomic_DNA"/>
</dbReference>
<accession>A0A084SZ98</accession>
<evidence type="ECO:0000313" key="1">
    <source>
        <dbReference type="EMBL" id="KFA93783.1"/>
    </source>
</evidence>
<gene>
    <name evidence="1" type="ORF">Q664_06815</name>
</gene>